<organism evidence="1 2">
    <name type="scientific">Pistacia integerrima</name>
    <dbReference type="NCBI Taxonomy" id="434235"/>
    <lineage>
        <taxon>Eukaryota</taxon>
        <taxon>Viridiplantae</taxon>
        <taxon>Streptophyta</taxon>
        <taxon>Embryophyta</taxon>
        <taxon>Tracheophyta</taxon>
        <taxon>Spermatophyta</taxon>
        <taxon>Magnoliopsida</taxon>
        <taxon>eudicotyledons</taxon>
        <taxon>Gunneridae</taxon>
        <taxon>Pentapetalae</taxon>
        <taxon>rosids</taxon>
        <taxon>malvids</taxon>
        <taxon>Sapindales</taxon>
        <taxon>Anacardiaceae</taxon>
        <taxon>Pistacia</taxon>
    </lineage>
</organism>
<protein>
    <submittedName>
        <fullName evidence="1">Uncharacterized protein</fullName>
    </submittedName>
</protein>
<reference evidence="2" key="1">
    <citation type="journal article" date="2023" name="G3 (Bethesda)">
        <title>Genome assembly and association tests identify interacting loci associated with vigor, precocity, and sex in interspecific pistachio rootstocks.</title>
        <authorList>
            <person name="Palmer W."/>
            <person name="Jacygrad E."/>
            <person name="Sagayaradj S."/>
            <person name="Cavanaugh K."/>
            <person name="Han R."/>
            <person name="Bertier L."/>
            <person name="Beede B."/>
            <person name="Kafkas S."/>
            <person name="Golino D."/>
            <person name="Preece J."/>
            <person name="Michelmore R."/>
        </authorList>
    </citation>
    <scope>NUCLEOTIDE SEQUENCE [LARGE SCALE GENOMIC DNA]</scope>
</reference>
<proteinExistence type="predicted"/>
<evidence type="ECO:0000313" key="1">
    <source>
        <dbReference type="EMBL" id="KAJ0007663.1"/>
    </source>
</evidence>
<gene>
    <name evidence="1" type="ORF">Pint_29891</name>
</gene>
<dbReference type="Proteomes" id="UP001163603">
    <property type="component" value="Chromosome 15"/>
</dbReference>
<dbReference type="EMBL" id="CM047750">
    <property type="protein sequence ID" value="KAJ0007663.1"/>
    <property type="molecule type" value="Genomic_DNA"/>
</dbReference>
<comment type="caution">
    <text evidence="1">The sequence shown here is derived from an EMBL/GenBank/DDBJ whole genome shotgun (WGS) entry which is preliminary data.</text>
</comment>
<name>A0ACC0X202_9ROSI</name>
<evidence type="ECO:0000313" key="2">
    <source>
        <dbReference type="Proteomes" id="UP001163603"/>
    </source>
</evidence>
<sequence length="349" mass="38677">MKIYIYGCNTSSDHYNIEEGFRFSFMASLSYFLFVIILGSISLNPRVCNGQEHKLLFVFGDSLFDAGNNKYLNSSMRVAQAYYPYGITFHNQSTGRVSDGLIVPDFIAKYRNLNMVPPYLQPGANFSDGVNFASAGSGVFDTMPGLISLPGQLTNFKKVASSLDKEVLKRSVFLISMGGNDYFSFNNKNPNATLAQRQQFQRMVVGNLTNALKEIYELGGRKFAFPECWTIGLALSNALKKLESRLTGFKYSIFDYYTALLDRINHASKYGFKEGIIACCGTGQFNGQNCGGGFTGKDAYNLCSNPSEYVFFDGGHTTEKANSQLAELIWSGVPNVTGPYNVKQLFELS</sequence>
<keyword evidence="2" id="KW-1185">Reference proteome</keyword>
<accession>A0ACC0X202</accession>